<name>A0A392Q572_9FABA</name>
<evidence type="ECO:0000256" key="1">
    <source>
        <dbReference type="SAM" id="MobiDB-lite"/>
    </source>
</evidence>
<evidence type="ECO:0000313" key="2">
    <source>
        <dbReference type="EMBL" id="MCI18870.1"/>
    </source>
</evidence>
<feature type="compositionally biased region" description="Basic and acidic residues" evidence="1">
    <location>
        <begin position="51"/>
        <end position="64"/>
    </location>
</feature>
<protein>
    <submittedName>
        <fullName evidence="2">Serine-rich adhesin for platelets-like</fullName>
    </submittedName>
</protein>
<feature type="compositionally biased region" description="Low complexity" evidence="1">
    <location>
        <begin position="66"/>
        <end position="75"/>
    </location>
</feature>
<dbReference type="Proteomes" id="UP000265520">
    <property type="component" value="Unassembled WGS sequence"/>
</dbReference>
<dbReference type="AlphaFoldDB" id="A0A392Q572"/>
<comment type="caution">
    <text evidence="2">The sequence shown here is derived from an EMBL/GenBank/DDBJ whole genome shotgun (WGS) entry which is preliminary data.</text>
</comment>
<keyword evidence="3" id="KW-1185">Reference proteome</keyword>
<proteinExistence type="predicted"/>
<feature type="compositionally biased region" description="Polar residues" evidence="1">
    <location>
        <begin position="30"/>
        <end position="47"/>
    </location>
</feature>
<feature type="region of interest" description="Disordered" evidence="1">
    <location>
        <begin position="1"/>
        <end position="75"/>
    </location>
</feature>
<sequence length="75" mass="8411">MNAGEFEDALLDRQRSTGALSTHSFRRNEYSASPPTRGDMNNFSRGTQGKWDSRSSGRSDRDSDSQSEWDSGVYT</sequence>
<reference evidence="2 3" key="1">
    <citation type="journal article" date="2018" name="Front. Plant Sci.">
        <title>Red Clover (Trifolium pratense) and Zigzag Clover (T. medium) - A Picture of Genomic Similarities and Differences.</title>
        <authorList>
            <person name="Dluhosova J."/>
            <person name="Istvanek J."/>
            <person name="Nedelnik J."/>
            <person name="Repkova J."/>
        </authorList>
    </citation>
    <scope>NUCLEOTIDE SEQUENCE [LARGE SCALE GENOMIC DNA]</scope>
    <source>
        <strain evidence="3">cv. 10/8</strain>
        <tissue evidence="2">Leaf</tissue>
    </source>
</reference>
<evidence type="ECO:0000313" key="3">
    <source>
        <dbReference type="Proteomes" id="UP000265520"/>
    </source>
</evidence>
<accession>A0A392Q572</accession>
<dbReference type="PANTHER" id="PTHR34802">
    <property type="entry name" value="CHORISMATE SYNTHASE"/>
    <property type="match status" value="1"/>
</dbReference>
<dbReference type="EMBL" id="LXQA010112168">
    <property type="protein sequence ID" value="MCI18870.1"/>
    <property type="molecule type" value="Genomic_DNA"/>
</dbReference>
<dbReference type="PANTHER" id="PTHR34802:SF1">
    <property type="entry name" value="CHORISMATE SYNTHASE"/>
    <property type="match status" value="1"/>
</dbReference>
<organism evidence="2 3">
    <name type="scientific">Trifolium medium</name>
    <dbReference type="NCBI Taxonomy" id="97028"/>
    <lineage>
        <taxon>Eukaryota</taxon>
        <taxon>Viridiplantae</taxon>
        <taxon>Streptophyta</taxon>
        <taxon>Embryophyta</taxon>
        <taxon>Tracheophyta</taxon>
        <taxon>Spermatophyta</taxon>
        <taxon>Magnoliopsida</taxon>
        <taxon>eudicotyledons</taxon>
        <taxon>Gunneridae</taxon>
        <taxon>Pentapetalae</taxon>
        <taxon>rosids</taxon>
        <taxon>fabids</taxon>
        <taxon>Fabales</taxon>
        <taxon>Fabaceae</taxon>
        <taxon>Papilionoideae</taxon>
        <taxon>50 kb inversion clade</taxon>
        <taxon>NPAAA clade</taxon>
        <taxon>Hologalegina</taxon>
        <taxon>IRL clade</taxon>
        <taxon>Trifolieae</taxon>
        <taxon>Trifolium</taxon>
    </lineage>
</organism>